<dbReference type="SUPFAM" id="SSF55718">
    <property type="entry name" value="SCP-like"/>
    <property type="match status" value="1"/>
</dbReference>
<dbReference type="InterPro" id="IPR036527">
    <property type="entry name" value="SCP2_sterol-bd_dom_sf"/>
</dbReference>
<dbReference type="Proteomes" id="UP000285961">
    <property type="component" value="Unassembled WGS sequence"/>
</dbReference>
<dbReference type="AlphaFoldDB" id="A0A419EUS2"/>
<name>A0A419EUS2_9BACT</name>
<reference evidence="2 3" key="1">
    <citation type="journal article" date="2017" name="ISME J.">
        <title>Energy and carbon metabolisms in a deep terrestrial subsurface fluid microbial community.</title>
        <authorList>
            <person name="Momper L."/>
            <person name="Jungbluth S.P."/>
            <person name="Lee M.D."/>
            <person name="Amend J.P."/>
        </authorList>
    </citation>
    <scope>NUCLEOTIDE SEQUENCE [LARGE SCALE GENOMIC DNA]</scope>
    <source>
        <strain evidence="2">SURF_17</strain>
    </source>
</reference>
<gene>
    <name evidence="2" type="ORF">C4532_13500</name>
</gene>
<keyword evidence="1" id="KW-1133">Transmembrane helix</keyword>
<organism evidence="2 3">
    <name type="scientific">Candidatus Abyssobacteria bacterium SURF_17</name>
    <dbReference type="NCBI Taxonomy" id="2093361"/>
    <lineage>
        <taxon>Bacteria</taxon>
        <taxon>Pseudomonadati</taxon>
        <taxon>Candidatus Hydrogenedentota</taxon>
        <taxon>Candidatus Abyssobacteria</taxon>
    </lineage>
</organism>
<keyword evidence="1" id="KW-0812">Transmembrane</keyword>
<sequence>MGAGEPSGLAMMLAQYFEQNIRDFPRKNEQASRIRGALAIRALEGDVNVTLRFKNGEIEILDGRADDAKVLICGGIFSLTELATGGASALRKFATGELKTHSAWKHPLLMFRVGRFMSLPAEMRAPGEGKARTRRWKVIVRAVAAAVSLGLSVYFLSR</sequence>
<dbReference type="EMBL" id="QZKI01000095">
    <property type="protein sequence ID" value="RJP68047.1"/>
    <property type="molecule type" value="Genomic_DNA"/>
</dbReference>
<proteinExistence type="predicted"/>
<feature type="transmembrane region" description="Helical" evidence="1">
    <location>
        <begin position="138"/>
        <end position="157"/>
    </location>
</feature>
<evidence type="ECO:0000313" key="3">
    <source>
        <dbReference type="Proteomes" id="UP000285961"/>
    </source>
</evidence>
<keyword evidence="1" id="KW-0472">Membrane</keyword>
<comment type="caution">
    <text evidence="2">The sequence shown here is derived from an EMBL/GenBank/DDBJ whole genome shotgun (WGS) entry which is preliminary data.</text>
</comment>
<evidence type="ECO:0008006" key="4">
    <source>
        <dbReference type="Google" id="ProtNLM"/>
    </source>
</evidence>
<evidence type="ECO:0000313" key="2">
    <source>
        <dbReference type="EMBL" id="RJP68047.1"/>
    </source>
</evidence>
<evidence type="ECO:0000256" key="1">
    <source>
        <dbReference type="SAM" id="Phobius"/>
    </source>
</evidence>
<protein>
    <recommendedName>
        <fullName evidence="4">SCP2 domain-containing protein</fullName>
    </recommendedName>
</protein>
<accession>A0A419EUS2</accession>